<feature type="compositionally biased region" description="Polar residues" evidence="1">
    <location>
        <begin position="243"/>
        <end position="264"/>
    </location>
</feature>
<protein>
    <submittedName>
        <fullName evidence="2">Uncharacterized protein</fullName>
    </submittedName>
</protein>
<dbReference type="AlphaFoldDB" id="A0A2G9HFI9"/>
<dbReference type="EMBL" id="NKXS01001904">
    <property type="protein sequence ID" value="PIN16291.1"/>
    <property type="molecule type" value="Genomic_DNA"/>
</dbReference>
<accession>A0A2G9HFI9</accession>
<feature type="region of interest" description="Disordered" evidence="1">
    <location>
        <begin position="238"/>
        <end position="272"/>
    </location>
</feature>
<reference evidence="3" key="1">
    <citation type="journal article" date="2018" name="Gigascience">
        <title>Genome assembly of the Pink Ipe (Handroanthus impetiginosus, Bignoniaceae), a highly valued, ecologically keystone Neotropical timber forest tree.</title>
        <authorList>
            <person name="Silva-Junior O.B."/>
            <person name="Grattapaglia D."/>
            <person name="Novaes E."/>
            <person name="Collevatti R.G."/>
        </authorList>
    </citation>
    <scope>NUCLEOTIDE SEQUENCE [LARGE SCALE GENOMIC DNA]</scope>
    <source>
        <strain evidence="3">cv. UFG-1</strain>
    </source>
</reference>
<proteinExistence type="predicted"/>
<keyword evidence="3" id="KW-1185">Reference proteome</keyword>
<comment type="caution">
    <text evidence="2">The sequence shown here is derived from an EMBL/GenBank/DDBJ whole genome shotgun (WGS) entry which is preliminary data.</text>
</comment>
<dbReference type="OrthoDB" id="929165at2759"/>
<name>A0A2G9HFI9_9LAMI</name>
<evidence type="ECO:0000313" key="2">
    <source>
        <dbReference type="EMBL" id="PIN16291.1"/>
    </source>
</evidence>
<evidence type="ECO:0000256" key="1">
    <source>
        <dbReference type="SAM" id="MobiDB-lite"/>
    </source>
</evidence>
<organism evidence="2 3">
    <name type="scientific">Handroanthus impetiginosus</name>
    <dbReference type="NCBI Taxonomy" id="429701"/>
    <lineage>
        <taxon>Eukaryota</taxon>
        <taxon>Viridiplantae</taxon>
        <taxon>Streptophyta</taxon>
        <taxon>Embryophyta</taxon>
        <taxon>Tracheophyta</taxon>
        <taxon>Spermatophyta</taxon>
        <taxon>Magnoliopsida</taxon>
        <taxon>eudicotyledons</taxon>
        <taxon>Gunneridae</taxon>
        <taxon>Pentapetalae</taxon>
        <taxon>asterids</taxon>
        <taxon>lamiids</taxon>
        <taxon>Lamiales</taxon>
        <taxon>Bignoniaceae</taxon>
        <taxon>Crescentiina</taxon>
        <taxon>Tabebuia alliance</taxon>
        <taxon>Handroanthus</taxon>
    </lineage>
</organism>
<gene>
    <name evidence="2" type="ORF">CDL12_11061</name>
</gene>
<sequence length="272" mass="30919">MAPCVPHPQAFFFYDSDWNANLENEFLLNLSQYALAANTILDCIDVTPICHSIFFVNEKCETFFFHKEAMRCFKQLKHRHEVFGFLVGLLLVHYDSDSNIVAAPSFVWDYIIMKFLIAEAYMTNGEAEWPEMCFIFGTPKPVDVFDDHEVIEIFDDRSIPRSPEAHNRVPSIPTNVRRESPSPISSAFWNDLPKIIGRSEVASQDSVQYPPPRTTTFTLDELIVGACQDQTRILAQRSRIRQSHTLDTSTGKAGCSSHASSATPKKSDRHCH</sequence>
<dbReference type="Proteomes" id="UP000231279">
    <property type="component" value="Unassembled WGS sequence"/>
</dbReference>
<evidence type="ECO:0000313" key="3">
    <source>
        <dbReference type="Proteomes" id="UP000231279"/>
    </source>
</evidence>